<evidence type="ECO:0000313" key="3">
    <source>
        <dbReference type="Proteomes" id="UP000192917"/>
    </source>
</evidence>
<sequence>MLTLEHETFSQRQANLADRISDRCELETAIGRLPAKQRQAVRLLKLDDLPLKEAAAETGQSVGALKAATHRGLRNLRTMLSNRSEDR</sequence>
<protein>
    <submittedName>
        <fullName evidence="2">RNA polymerase sigma-70 factor, ECF subfamily</fullName>
    </submittedName>
</protein>
<dbReference type="GO" id="GO:0016987">
    <property type="term" value="F:sigma factor activity"/>
    <property type="evidence" value="ECO:0007669"/>
    <property type="project" value="InterPro"/>
</dbReference>
<dbReference type="AlphaFoldDB" id="A0A1Y6BTD8"/>
<reference evidence="2 3" key="1">
    <citation type="submission" date="2017-04" db="EMBL/GenBank/DDBJ databases">
        <authorList>
            <person name="Afonso C.L."/>
            <person name="Miller P.J."/>
            <person name="Scott M.A."/>
            <person name="Spackman E."/>
            <person name="Goraichik I."/>
            <person name="Dimitrov K.M."/>
            <person name="Suarez D.L."/>
            <person name="Swayne D.E."/>
        </authorList>
    </citation>
    <scope>NUCLEOTIDE SEQUENCE [LARGE SCALE GENOMIC DNA]</scope>
    <source>
        <strain evidence="2 3">USBA 355</strain>
    </source>
</reference>
<dbReference type="SUPFAM" id="SSF88659">
    <property type="entry name" value="Sigma3 and sigma4 domains of RNA polymerase sigma factors"/>
    <property type="match status" value="1"/>
</dbReference>
<dbReference type="STRING" id="560819.SAMN05428998_1097"/>
<keyword evidence="3" id="KW-1185">Reference proteome</keyword>
<dbReference type="EMBL" id="FWZX01000009">
    <property type="protein sequence ID" value="SMF26457.1"/>
    <property type="molecule type" value="Genomic_DNA"/>
</dbReference>
<gene>
    <name evidence="2" type="ORF">SAMN05428998_1097</name>
</gene>
<evidence type="ECO:0000259" key="1">
    <source>
        <dbReference type="Pfam" id="PF08281"/>
    </source>
</evidence>
<accession>A0A1Y6BTD8</accession>
<dbReference type="Pfam" id="PF08281">
    <property type="entry name" value="Sigma70_r4_2"/>
    <property type="match status" value="1"/>
</dbReference>
<dbReference type="InterPro" id="IPR013324">
    <property type="entry name" value="RNA_pol_sigma_r3/r4-like"/>
</dbReference>
<organism evidence="2 3">
    <name type="scientific">Tistlia consotensis USBA 355</name>
    <dbReference type="NCBI Taxonomy" id="560819"/>
    <lineage>
        <taxon>Bacteria</taxon>
        <taxon>Pseudomonadati</taxon>
        <taxon>Pseudomonadota</taxon>
        <taxon>Alphaproteobacteria</taxon>
        <taxon>Rhodospirillales</taxon>
        <taxon>Rhodovibrionaceae</taxon>
        <taxon>Tistlia</taxon>
    </lineage>
</organism>
<dbReference type="Proteomes" id="UP000192917">
    <property type="component" value="Unassembled WGS sequence"/>
</dbReference>
<dbReference type="Gene3D" id="1.10.10.10">
    <property type="entry name" value="Winged helix-like DNA-binding domain superfamily/Winged helix DNA-binding domain"/>
    <property type="match status" value="1"/>
</dbReference>
<feature type="domain" description="RNA polymerase sigma factor 70 region 4 type 2" evidence="1">
    <location>
        <begin position="25"/>
        <end position="76"/>
    </location>
</feature>
<dbReference type="InterPro" id="IPR036388">
    <property type="entry name" value="WH-like_DNA-bd_sf"/>
</dbReference>
<dbReference type="GO" id="GO:0006352">
    <property type="term" value="P:DNA-templated transcription initiation"/>
    <property type="evidence" value="ECO:0007669"/>
    <property type="project" value="InterPro"/>
</dbReference>
<proteinExistence type="predicted"/>
<evidence type="ECO:0000313" key="2">
    <source>
        <dbReference type="EMBL" id="SMF26457.1"/>
    </source>
</evidence>
<name>A0A1Y6BTD8_9PROT</name>
<dbReference type="GO" id="GO:0003677">
    <property type="term" value="F:DNA binding"/>
    <property type="evidence" value="ECO:0007669"/>
    <property type="project" value="InterPro"/>
</dbReference>
<dbReference type="InterPro" id="IPR013249">
    <property type="entry name" value="RNA_pol_sigma70_r4_t2"/>
</dbReference>